<dbReference type="EMBL" id="GGFJ01009188">
    <property type="protein sequence ID" value="MBW58329.1"/>
    <property type="molecule type" value="Transcribed_RNA"/>
</dbReference>
<dbReference type="InterPro" id="IPR031993">
    <property type="entry name" value="DUF4789"/>
</dbReference>
<evidence type="ECO:0000313" key="3">
    <source>
        <dbReference type="EMBL" id="MBW58329.1"/>
    </source>
</evidence>
<feature type="chain" id="PRO_5014682400" evidence="1">
    <location>
        <begin position="31"/>
        <end position="221"/>
    </location>
</feature>
<dbReference type="PANTHER" id="PTHR21177:SF4">
    <property type="entry name" value="IP06524P"/>
    <property type="match status" value="1"/>
</dbReference>
<feature type="domain" description="DUF4789" evidence="2">
    <location>
        <begin position="76"/>
        <end position="156"/>
    </location>
</feature>
<keyword evidence="1" id="KW-0732">Signal</keyword>
<protein>
    <submittedName>
        <fullName evidence="3">Putative secreted protein</fullName>
    </submittedName>
</protein>
<dbReference type="AlphaFoldDB" id="A0A2M4BZ36"/>
<organism evidence="3">
    <name type="scientific">Anopheles marajoara</name>
    <dbReference type="NCBI Taxonomy" id="58244"/>
    <lineage>
        <taxon>Eukaryota</taxon>
        <taxon>Metazoa</taxon>
        <taxon>Ecdysozoa</taxon>
        <taxon>Arthropoda</taxon>
        <taxon>Hexapoda</taxon>
        <taxon>Insecta</taxon>
        <taxon>Pterygota</taxon>
        <taxon>Neoptera</taxon>
        <taxon>Endopterygota</taxon>
        <taxon>Diptera</taxon>
        <taxon>Nematocera</taxon>
        <taxon>Culicoidea</taxon>
        <taxon>Culicidae</taxon>
        <taxon>Anophelinae</taxon>
        <taxon>Anopheles</taxon>
    </lineage>
</organism>
<proteinExistence type="predicted"/>
<sequence>MAIQGRISDIGVVAVCLLLGLTLIAHSGMALPAGAGEAPRNTRNSTDLFAYPAEQSVIESKQNARNRTPIYIPGGCAEDEIFYPGDHENDWVCDCKPTYIYHPSSQRCYQLYTKGNCESGQMVYIEPNGKYPRCVRNECPDGQVMFMKQCVVLNQEHQLCDIARIKLVVGINERTHMLECVNISDVHLNKTMLATLEKVNKLGSSVVPTSQSTNSALKLTP</sequence>
<evidence type="ECO:0000259" key="2">
    <source>
        <dbReference type="Pfam" id="PF16033"/>
    </source>
</evidence>
<reference evidence="3" key="1">
    <citation type="submission" date="2018-01" db="EMBL/GenBank/DDBJ databases">
        <title>An insight into the sialome of Amazonian anophelines.</title>
        <authorList>
            <person name="Ribeiro J.M."/>
            <person name="Scarpassa V."/>
            <person name="Calvo E."/>
        </authorList>
    </citation>
    <scope>NUCLEOTIDE SEQUENCE</scope>
    <source>
        <tissue evidence="3">Salivary glands</tissue>
    </source>
</reference>
<evidence type="ECO:0000256" key="1">
    <source>
        <dbReference type="SAM" id="SignalP"/>
    </source>
</evidence>
<dbReference type="PANTHER" id="PTHR21177">
    <property type="entry name" value="IP06524P-RELATED"/>
    <property type="match status" value="1"/>
</dbReference>
<dbReference type="Pfam" id="PF16033">
    <property type="entry name" value="DUF4789"/>
    <property type="match status" value="1"/>
</dbReference>
<name>A0A2M4BZ36_9DIPT</name>
<accession>A0A2M4BZ36</accession>
<feature type="signal peptide" evidence="1">
    <location>
        <begin position="1"/>
        <end position="30"/>
    </location>
</feature>